<name>A0A0M0K523_9EUKA</name>
<keyword evidence="1" id="KW-0472">Membrane</keyword>
<feature type="transmembrane region" description="Helical" evidence="1">
    <location>
        <begin position="176"/>
        <end position="200"/>
    </location>
</feature>
<dbReference type="EMBL" id="JWZX01001384">
    <property type="protein sequence ID" value="KOO33919.1"/>
    <property type="molecule type" value="Genomic_DNA"/>
</dbReference>
<evidence type="ECO:0000256" key="1">
    <source>
        <dbReference type="SAM" id="Phobius"/>
    </source>
</evidence>
<organism evidence="2 3">
    <name type="scientific">Chrysochromulina tobinii</name>
    <dbReference type="NCBI Taxonomy" id="1460289"/>
    <lineage>
        <taxon>Eukaryota</taxon>
        <taxon>Haptista</taxon>
        <taxon>Haptophyta</taxon>
        <taxon>Prymnesiophyceae</taxon>
        <taxon>Prymnesiales</taxon>
        <taxon>Chrysochromulinaceae</taxon>
        <taxon>Chrysochromulina</taxon>
    </lineage>
</organism>
<feature type="transmembrane region" description="Helical" evidence="1">
    <location>
        <begin position="206"/>
        <end position="227"/>
    </location>
</feature>
<feature type="transmembrane region" description="Helical" evidence="1">
    <location>
        <begin position="51"/>
        <end position="73"/>
    </location>
</feature>
<comment type="caution">
    <text evidence="2">The sequence shown here is derived from an EMBL/GenBank/DDBJ whole genome shotgun (WGS) entry which is preliminary data.</text>
</comment>
<proteinExistence type="predicted"/>
<sequence length="261" mass="27257">MMLFMSLVAYRLTVPTDVMSAFQHLAAGLLISAVSVELVPPLLEAPSDLTTMLAIVGGFAAGIGMLTLLATFCEADEADEDESEQDALARTPRGLTHLEHARRAATQSAPPYPFALVAAVTTDAAVDGLLVGVASAAVSAQADAGLILSLALAVEMGFTGLAYASTLRKQPPLTALFSIVLPPLVLAVGAVVGVIAAAALATAPTMHVALLAFGTSALLYLVTVELLHEAHNAMEKQHIWWVELMFFVGFLVAVVLEKLQK</sequence>
<evidence type="ECO:0000313" key="3">
    <source>
        <dbReference type="Proteomes" id="UP000037460"/>
    </source>
</evidence>
<dbReference type="AlphaFoldDB" id="A0A0M0K523"/>
<keyword evidence="1" id="KW-0812">Transmembrane</keyword>
<feature type="transmembrane region" description="Helical" evidence="1">
    <location>
        <begin position="144"/>
        <end position="164"/>
    </location>
</feature>
<evidence type="ECO:0000313" key="2">
    <source>
        <dbReference type="EMBL" id="KOO33919.1"/>
    </source>
</evidence>
<feature type="transmembrane region" description="Helical" evidence="1">
    <location>
        <begin position="112"/>
        <end position="138"/>
    </location>
</feature>
<reference evidence="3" key="1">
    <citation type="journal article" date="2015" name="PLoS Genet.">
        <title>Genome Sequence and Transcriptome Analyses of Chrysochromulina tobin: Metabolic Tools for Enhanced Algal Fitness in the Prominent Order Prymnesiales (Haptophyceae).</title>
        <authorList>
            <person name="Hovde B.T."/>
            <person name="Deodato C.R."/>
            <person name="Hunsperger H.M."/>
            <person name="Ryken S.A."/>
            <person name="Yost W."/>
            <person name="Jha R.K."/>
            <person name="Patterson J."/>
            <person name="Monnat R.J. Jr."/>
            <person name="Barlow S.B."/>
            <person name="Starkenburg S.R."/>
            <person name="Cattolico R.A."/>
        </authorList>
    </citation>
    <scope>NUCLEOTIDE SEQUENCE</scope>
    <source>
        <strain evidence="3">CCMP291</strain>
    </source>
</reference>
<keyword evidence="3" id="KW-1185">Reference proteome</keyword>
<gene>
    <name evidence="2" type="ORF">Ctob_015043</name>
</gene>
<feature type="transmembrane region" description="Helical" evidence="1">
    <location>
        <begin position="239"/>
        <end position="256"/>
    </location>
</feature>
<dbReference type="OrthoDB" id="46973at2759"/>
<keyword evidence="1" id="KW-1133">Transmembrane helix</keyword>
<accession>A0A0M0K523</accession>
<dbReference type="Proteomes" id="UP000037460">
    <property type="component" value="Unassembled WGS sequence"/>
</dbReference>
<protein>
    <submittedName>
        <fullName evidence="2">Uncharacterized protein</fullName>
    </submittedName>
</protein>